<dbReference type="Proteomes" id="UP001165065">
    <property type="component" value="Unassembled WGS sequence"/>
</dbReference>
<evidence type="ECO:0000313" key="4">
    <source>
        <dbReference type="EMBL" id="GMI47135.1"/>
    </source>
</evidence>
<dbReference type="InterPro" id="IPR003591">
    <property type="entry name" value="Leu-rich_rpt_typical-subtyp"/>
</dbReference>
<dbReference type="PANTHER" id="PTHR15454:SF37">
    <property type="entry name" value="OUTER ARM DYNEIN LIGHT CHAIN 1 PROTEIN"/>
    <property type="match status" value="1"/>
</dbReference>
<feature type="compositionally biased region" description="Basic and acidic residues" evidence="3">
    <location>
        <begin position="421"/>
        <end position="434"/>
    </location>
</feature>
<gene>
    <name evidence="4" type="ORF">TrCOL_g5311</name>
</gene>
<feature type="region of interest" description="Disordered" evidence="3">
    <location>
        <begin position="388"/>
        <end position="460"/>
    </location>
</feature>
<feature type="compositionally biased region" description="Acidic residues" evidence="3">
    <location>
        <begin position="321"/>
        <end position="335"/>
    </location>
</feature>
<keyword evidence="1" id="KW-0433">Leucine-rich repeat</keyword>
<dbReference type="InterPro" id="IPR001611">
    <property type="entry name" value="Leu-rich_rpt"/>
</dbReference>
<keyword evidence="5" id="KW-1185">Reference proteome</keyword>
<evidence type="ECO:0000313" key="5">
    <source>
        <dbReference type="Proteomes" id="UP001165065"/>
    </source>
</evidence>
<keyword evidence="2" id="KW-0677">Repeat</keyword>
<dbReference type="GO" id="GO:0005737">
    <property type="term" value="C:cytoplasm"/>
    <property type="evidence" value="ECO:0007669"/>
    <property type="project" value="TreeGrafter"/>
</dbReference>
<accession>A0A9W7GKR5</accession>
<protein>
    <submittedName>
        <fullName evidence="4">Uncharacterized protein</fullName>
    </submittedName>
</protein>
<feature type="region of interest" description="Disordered" evidence="3">
    <location>
        <begin position="313"/>
        <end position="336"/>
    </location>
</feature>
<dbReference type="Pfam" id="PF13855">
    <property type="entry name" value="LRR_8"/>
    <property type="match status" value="1"/>
</dbReference>
<sequence length="460" mass="51921">MSINVRPSDGDSSSDRPLEKLSMALIRSSNVLPHEKDLPPDKLADLLLNKKVLHLEYLRIGGSILSLEPFSNLTELYLQRNSIEEIGDGLELSTNLRLLCLGGNKLTSAEGLFSLNRLEVLDLSGNPIESFGRYGENVFPPSITILDLSETPAAELEGHRRKAVTTLSRLKILDNRKVTEADGDNRASCMHIIVPLDEDDGASAGEVVLKFQRDSDLWAVADTFCKVNDIEEELARRQLVVMMKKEARRVWGVTVQDGEVTMRKMIETVSLTKDRDDGEVNYQTMGEERFDSVRDNTMRAIDAVENFMTELENGERRLEGVDEGEEKGGEEEGDDVVVKKQSMAEKIKEKSTVRQEKDFQVSDAALKEAQEILARKIEIIKKEKLAARRRDRKVREEAMMKVKQASILPPTAPPSQEEKEEEGKEETKERESYGKVKNMNVYGEEEGEGDENYEVMTNRK</sequence>
<proteinExistence type="predicted"/>
<name>A0A9W7GKR5_9STRA</name>
<evidence type="ECO:0000256" key="3">
    <source>
        <dbReference type="SAM" id="MobiDB-lite"/>
    </source>
</evidence>
<comment type="caution">
    <text evidence="4">The sequence shown here is derived from an EMBL/GenBank/DDBJ whole genome shotgun (WGS) entry which is preliminary data.</text>
</comment>
<dbReference type="SMART" id="SM00365">
    <property type="entry name" value="LRR_SD22"/>
    <property type="match status" value="3"/>
</dbReference>
<dbReference type="EMBL" id="BRYA01000331">
    <property type="protein sequence ID" value="GMI47135.1"/>
    <property type="molecule type" value="Genomic_DNA"/>
</dbReference>
<feature type="compositionally biased region" description="Basic and acidic residues" evidence="3">
    <location>
        <begin position="388"/>
        <end position="400"/>
    </location>
</feature>
<dbReference type="AlphaFoldDB" id="A0A9W7GKR5"/>
<evidence type="ECO:0000256" key="1">
    <source>
        <dbReference type="ARBA" id="ARBA00022614"/>
    </source>
</evidence>
<dbReference type="OrthoDB" id="7451790at2759"/>
<dbReference type="SMART" id="SM00369">
    <property type="entry name" value="LRR_TYP"/>
    <property type="match status" value="2"/>
</dbReference>
<dbReference type="Gene3D" id="3.80.10.10">
    <property type="entry name" value="Ribonuclease Inhibitor"/>
    <property type="match status" value="1"/>
</dbReference>
<dbReference type="PROSITE" id="PS51450">
    <property type="entry name" value="LRR"/>
    <property type="match status" value="3"/>
</dbReference>
<dbReference type="SUPFAM" id="SSF52075">
    <property type="entry name" value="Outer arm dynein light chain 1"/>
    <property type="match status" value="1"/>
</dbReference>
<dbReference type="PANTHER" id="PTHR15454">
    <property type="entry name" value="NISCHARIN RELATED"/>
    <property type="match status" value="1"/>
</dbReference>
<feature type="compositionally biased region" description="Acidic residues" evidence="3">
    <location>
        <begin position="443"/>
        <end position="453"/>
    </location>
</feature>
<reference evidence="5" key="1">
    <citation type="journal article" date="2023" name="Commun. Biol.">
        <title>Genome analysis of Parmales, the sister group of diatoms, reveals the evolutionary specialization of diatoms from phago-mixotrophs to photoautotrophs.</title>
        <authorList>
            <person name="Ban H."/>
            <person name="Sato S."/>
            <person name="Yoshikawa S."/>
            <person name="Yamada K."/>
            <person name="Nakamura Y."/>
            <person name="Ichinomiya M."/>
            <person name="Sato N."/>
            <person name="Blanc-Mathieu R."/>
            <person name="Endo H."/>
            <person name="Kuwata A."/>
            <person name="Ogata H."/>
        </authorList>
    </citation>
    <scope>NUCLEOTIDE SEQUENCE [LARGE SCALE GENOMIC DNA]</scope>
</reference>
<organism evidence="4 5">
    <name type="scientific">Triparma columacea</name>
    <dbReference type="NCBI Taxonomy" id="722753"/>
    <lineage>
        <taxon>Eukaryota</taxon>
        <taxon>Sar</taxon>
        <taxon>Stramenopiles</taxon>
        <taxon>Ochrophyta</taxon>
        <taxon>Bolidophyceae</taxon>
        <taxon>Parmales</taxon>
        <taxon>Triparmaceae</taxon>
        <taxon>Triparma</taxon>
    </lineage>
</organism>
<dbReference type="InterPro" id="IPR032675">
    <property type="entry name" value="LRR_dom_sf"/>
</dbReference>
<evidence type="ECO:0000256" key="2">
    <source>
        <dbReference type="ARBA" id="ARBA00022737"/>
    </source>
</evidence>